<dbReference type="AlphaFoldDB" id="A0A6M1SRC6"/>
<protein>
    <submittedName>
        <fullName evidence="1">Uncharacterized protein</fullName>
    </submittedName>
</protein>
<sequence>MKNSFRAFMSGIIDYAGLFPPADLSLDPAIRNFAAYRKSEKAWMLSRFIIPAATLNDLEVYGEELFKEGEPFRFSVLGGGTETLNDFESEIGRVFKSCNDFNDGHGRHVVTEVLEIKLPKEAVLSGDSDLISSVLDMTHQASSQYSGSPQTVFFEGFYEESWEKDIETVLGALSEFNEKHQSDSDMLHVGYKLRCGGTQADMFPGVEKVAYSINACREYNLALKCTAGLHHPVRHYHDSVQTKMHGFFNVFGGALLAYAYDLNNEELSEIISEEDPDHFSFTNEHFSWKDLSITTEDIRELREVAVTSFGSCSFEEPIEDLQKLNLL</sequence>
<evidence type="ECO:0000313" key="1">
    <source>
        <dbReference type="EMBL" id="NGP77639.1"/>
    </source>
</evidence>
<proteinExistence type="predicted"/>
<organism evidence="1 2">
    <name type="scientific">Halalkalibaculum roseum</name>
    <dbReference type="NCBI Taxonomy" id="2709311"/>
    <lineage>
        <taxon>Bacteria</taxon>
        <taxon>Pseudomonadati</taxon>
        <taxon>Balneolota</taxon>
        <taxon>Balneolia</taxon>
        <taxon>Balneolales</taxon>
        <taxon>Balneolaceae</taxon>
        <taxon>Halalkalibaculum</taxon>
    </lineage>
</organism>
<keyword evidence="2" id="KW-1185">Reference proteome</keyword>
<reference evidence="1 2" key="1">
    <citation type="submission" date="2020-02" db="EMBL/GenBank/DDBJ databases">
        <title>Balneolaceae bacterium YR4-1, complete genome.</title>
        <authorList>
            <person name="Li Y."/>
            <person name="Wu S."/>
        </authorList>
    </citation>
    <scope>NUCLEOTIDE SEQUENCE [LARGE SCALE GENOMIC DNA]</scope>
    <source>
        <strain evidence="1 2">YR4-1</strain>
    </source>
</reference>
<accession>A0A6M1SRC6</accession>
<comment type="caution">
    <text evidence="1">The sequence shown here is derived from an EMBL/GenBank/DDBJ whole genome shotgun (WGS) entry which is preliminary data.</text>
</comment>
<dbReference type="RefSeq" id="WP_165143214.1">
    <property type="nucleotide sequence ID" value="NZ_JAALLT010000004.1"/>
</dbReference>
<evidence type="ECO:0000313" key="2">
    <source>
        <dbReference type="Proteomes" id="UP000473278"/>
    </source>
</evidence>
<dbReference type="Proteomes" id="UP000473278">
    <property type="component" value="Unassembled WGS sequence"/>
</dbReference>
<name>A0A6M1SRC6_9BACT</name>
<gene>
    <name evidence="1" type="ORF">G3570_13405</name>
</gene>
<dbReference type="EMBL" id="JAALLT010000004">
    <property type="protein sequence ID" value="NGP77639.1"/>
    <property type="molecule type" value="Genomic_DNA"/>
</dbReference>